<reference evidence="2 3" key="1">
    <citation type="submission" date="2019-11" db="EMBL/GenBank/DDBJ databases">
        <title>Whole genome sequence of Oryza granulata.</title>
        <authorList>
            <person name="Li W."/>
        </authorList>
    </citation>
    <scope>NUCLEOTIDE SEQUENCE [LARGE SCALE GENOMIC DNA]</scope>
    <source>
        <strain evidence="3">cv. Menghai</strain>
        <tissue evidence="2">Leaf</tissue>
    </source>
</reference>
<name>A0A6G1DNV8_9ORYZ</name>
<comment type="caution">
    <text evidence="2">The sequence shown here is derived from an EMBL/GenBank/DDBJ whole genome shotgun (WGS) entry which is preliminary data.</text>
</comment>
<proteinExistence type="predicted"/>
<sequence>MKWASPVRIHQPQPRSAVPAVESWPVTSSCRRPRSWSRPLASRLLLWAVGSRFYPWEVKPSLGQGSGRAAKRASSCRLIEV</sequence>
<keyword evidence="3" id="KW-1185">Reference proteome</keyword>
<evidence type="ECO:0000313" key="3">
    <source>
        <dbReference type="Proteomes" id="UP000479710"/>
    </source>
</evidence>
<protein>
    <submittedName>
        <fullName evidence="2">Uncharacterized protein</fullName>
    </submittedName>
</protein>
<evidence type="ECO:0000313" key="2">
    <source>
        <dbReference type="EMBL" id="KAF0913383.1"/>
    </source>
</evidence>
<dbReference type="EMBL" id="SPHZ02000006">
    <property type="protein sequence ID" value="KAF0913383.1"/>
    <property type="molecule type" value="Genomic_DNA"/>
</dbReference>
<accession>A0A6G1DNV8</accession>
<organism evidence="2 3">
    <name type="scientific">Oryza meyeriana var. granulata</name>
    <dbReference type="NCBI Taxonomy" id="110450"/>
    <lineage>
        <taxon>Eukaryota</taxon>
        <taxon>Viridiplantae</taxon>
        <taxon>Streptophyta</taxon>
        <taxon>Embryophyta</taxon>
        <taxon>Tracheophyta</taxon>
        <taxon>Spermatophyta</taxon>
        <taxon>Magnoliopsida</taxon>
        <taxon>Liliopsida</taxon>
        <taxon>Poales</taxon>
        <taxon>Poaceae</taxon>
        <taxon>BOP clade</taxon>
        <taxon>Oryzoideae</taxon>
        <taxon>Oryzeae</taxon>
        <taxon>Oryzinae</taxon>
        <taxon>Oryza</taxon>
        <taxon>Oryza meyeriana</taxon>
    </lineage>
</organism>
<gene>
    <name evidence="2" type="ORF">E2562_022175</name>
</gene>
<evidence type="ECO:0000256" key="1">
    <source>
        <dbReference type="SAM" id="MobiDB-lite"/>
    </source>
</evidence>
<dbReference type="AlphaFoldDB" id="A0A6G1DNV8"/>
<feature type="region of interest" description="Disordered" evidence="1">
    <location>
        <begin position="62"/>
        <end position="81"/>
    </location>
</feature>
<dbReference type="Proteomes" id="UP000479710">
    <property type="component" value="Unassembled WGS sequence"/>
</dbReference>